<gene>
    <name evidence="2" type="ORF">EDC45_1535</name>
</gene>
<sequence>MDFQFTSSGGEISLKCSMEHQAVAHWFNTEVRLNPALIESVLKSILQVRNSPAYQDIRLCGAEYSLYINAQEIMIRANNLDLEAPAQQLLEPDFHYYDEESLAFCGLEDFEALISAYLNFNL</sequence>
<comment type="similarity">
    <text evidence="1">Belongs to the UPF0231 family.</text>
</comment>
<dbReference type="InterPro" id="IPR008249">
    <property type="entry name" value="UPF0231"/>
</dbReference>
<proteinExistence type="inferred from homology"/>
<dbReference type="PIRSF" id="PIRSF006287">
    <property type="entry name" value="UCP006287"/>
    <property type="match status" value="1"/>
</dbReference>
<dbReference type="Pfam" id="PF06062">
    <property type="entry name" value="UPF0231"/>
    <property type="match status" value="1"/>
</dbReference>
<comment type="caution">
    <text evidence="2">The sequence shown here is derived from an EMBL/GenBank/DDBJ whole genome shotgun (WGS) entry which is preliminary data.</text>
</comment>
<evidence type="ECO:0000313" key="2">
    <source>
        <dbReference type="EMBL" id="TDQ57142.1"/>
    </source>
</evidence>
<dbReference type="Proteomes" id="UP000295657">
    <property type="component" value="Unassembled WGS sequence"/>
</dbReference>
<evidence type="ECO:0000313" key="3">
    <source>
        <dbReference type="Proteomes" id="UP000295657"/>
    </source>
</evidence>
<dbReference type="RefSeq" id="WP_133545101.1">
    <property type="nucleotide sequence ID" value="NZ_SNYQ01000006.1"/>
</dbReference>
<dbReference type="AlphaFoldDB" id="A0A4R6V7D8"/>
<name>A0A4R6V7D8_9PAST</name>
<accession>A0A4R6V7D8</accession>
<dbReference type="OrthoDB" id="5739292at2"/>
<dbReference type="NCBIfam" id="NF003575">
    <property type="entry name" value="PRK05248.1-2"/>
    <property type="match status" value="1"/>
</dbReference>
<organism evidence="2 3">
    <name type="scientific">Mesocricetibacter intestinalis</name>
    <dbReference type="NCBI Taxonomy" id="1521930"/>
    <lineage>
        <taxon>Bacteria</taxon>
        <taxon>Pseudomonadati</taxon>
        <taxon>Pseudomonadota</taxon>
        <taxon>Gammaproteobacteria</taxon>
        <taxon>Pasteurellales</taxon>
        <taxon>Pasteurellaceae</taxon>
        <taxon>Mesocricetibacter</taxon>
    </lineage>
</organism>
<protein>
    <submittedName>
        <fullName evidence="2">Uncharacterized protein</fullName>
    </submittedName>
</protein>
<keyword evidence="3" id="KW-1185">Reference proteome</keyword>
<dbReference type="EMBL" id="SNYQ01000006">
    <property type="protein sequence ID" value="TDQ57142.1"/>
    <property type="molecule type" value="Genomic_DNA"/>
</dbReference>
<reference evidence="2 3" key="1">
    <citation type="submission" date="2019-03" db="EMBL/GenBank/DDBJ databases">
        <title>Genomic Encyclopedia of Type Strains, Phase IV (KMG-IV): sequencing the most valuable type-strain genomes for metagenomic binning, comparative biology and taxonomic classification.</title>
        <authorList>
            <person name="Goeker M."/>
        </authorList>
    </citation>
    <scope>NUCLEOTIDE SEQUENCE [LARGE SCALE GENOMIC DNA]</scope>
    <source>
        <strain evidence="2 3">DSM 28403</strain>
    </source>
</reference>
<evidence type="ECO:0000256" key="1">
    <source>
        <dbReference type="ARBA" id="ARBA00005367"/>
    </source>
</evidence>